<protein>
    <submittedName>
        <fullName evidence="1">Uncharacterized protein</fullName>
    </submittedName>
</protein>
<dbReference type="OrthoDB" id="97460at2759"/>
<organism evidence="1">
    <name type="scientific">Aphanomyces invadans</name>
    <dbReference type="NCBI Taxonomy" id="157072"/>
    <lineage>
        <taxon>Eukaryota</taxon>
        <taxon>Sar</taxon>
        <taxon>Stramenopiles</taxon>
        <taxon>Oomycota</taxon>
        <taxon>Saprolegniomycetes</taxon>
        <taxon>Saprolegniales</taxon>
        <taxon>Verrucalvaceae</taxon>
        <taxon>Aphanomyces</taxon>
    </lineage>
</organism>
<proteinExistence type="predicted"/>
<dbReference type="VEuPathDB" id="FungiDB:H310_13470"/>
<evidence type="ECO:0000313" key="1">
    <source>
        <dbReference type="EMBL" id="ETV92238.1"/>
    </source>
</evidence>
<dbReference type="GeneID" id="20090520"/>
<dbReference type="EMBL" id="KI914002">
    <property type="protein sequence ID" value="ETV92238.1"/>
    <property type="molecule type" value="Genomic_DNA"/>
</dbReference>
<accession>A0A024TDV9</accession>
<reference evidence="1" key="1">
    <citation type="submission" date="2013-12" db="EMBL/GenBank/DDBJ databases">
        <title>The Genome Sequence of Aphanomyces invadans NJM9701.</title>
        <authorList>
            <consortium name="The Broad Institute Genomics Platform"/>
            <person name="Russ C."/>
            <person name="Tyler B."/>
            <person name="van West P."/>
            <person name="Dieguez-Uribeondo J."/>
            <person name="Young S.K."/>
            <person name="Zeng Q."/>
            <person name="Gargeya S."/>
            <person name="Fitzgerald M."/>
            <person name="Abouelleil A."/>
            <person name="Alvarado L."/>
            <person name="Chapman S.B."/>
            <person name="Gainer-Dewar J."/>
            <person name="Goldberg J."/>
            <person name="Griggs A."/>
            <person name="Gujja S."/>
            <person name="Hansen M."/>
            <person name="Howarth C."/>
            <person name="Imamovic A."/>
            <person name="Ireland A."/>
            <person name="Larimer J."/>
            <person name="McCowan C."/>
            <person name="Murphy C."/>
            <person name="Pearson M."/>
            <person name="Poon T.W."/>
            <person name="Priest M."/>
            <person name="Roberts A."/>
            <person name="Saif S."/>
            <person name="Shea T."/>
            <person name="Sykes S."/>
            <person name="Wortman J."/>
            <person name="Nusbaum C."/>
            <person name="Birren B."/>
        </authorList>
    </citation>
    <scope>NUCLEOTIDE SEQUENCE [LARGE SCALE GENOMIC DNA]</scope>
    <source>
        <strain evidence="1">NJM9701</strain>
    </source>
</reference>
<dbReference type="RefSeq" id="XP_008879202.1">
    <property type="nucleotide sequence ID" value="XM_008880980.1"/>
</dbReference>
<dbReference type="AlphaFoldDB" id="A0A024TDV9"/>
<name>A0A024TDV9_9STRA</name>
<gene>
    <name evidence="1" type="ORF">H310_13470</name>
</gene>
<sequence>MPSTAATPAAGVFAFTRTVQEEMDWMEEMRRTNPDAAENVMSNSRLFVELAAAGEVRSMMEIVADVQRLSDHVLCYYFVKMFQVAATRRRMDVLKTHCTA</sequence>